<evidence type="ECO:0000313" key="5">
    <source>
        <dbReference type="EMBL" id="EJZ11467.1"/>
    </source>
</evidence>
<dbReference type="PATRIC" id="fig|1194972.3.peg.1107"/>
<dbReference type="Proteomes" id="UP000006072">
    <property type="component" value="Unassembled WGS sequence"/>
</dbReference>
<reference evidence="5 6" key="1">
    <citation type="journal article" date="2012" name="J. Bacteriol.">
        <title>Complete Genome Sequence of Mycobacterium vaccae Type Strain ATCC 25954.</title>
        <authorList>
            <person name="Ho Y.S."/>
            <person name="Adroub S.A."/>
            <person name="Abadi M."/>
            <person name="Al Alwan B."/>
            <person name="Alkhateeb R."/>
            <person name="Gao G."/>
            <person name="Ragab A."/>
            <person name="Ali S."/>
            <person name="van Soolingen D."/>
            <person name="Bitter W."/>
            <person name="Pain A."/>
            <person name="Abdallah A.M."/>
        </authorList>
    </citation>
    <scope>NUCLEOTIDE SEQUENCE [LARGE SCALE GENOMIC DNA]</scope>
    <source>
        <strain evidence="5 6">ATCC 25954</strain>
    </source>
</reference>
<evidence type="ECO:0000256" key="1">
    <source>
        <dbReference type="ARBA" id="ARBA00004496"/>
    </source>
</evidence>
<evidence type="ECO:0000256" key="2">
    <source>
        <dbReference type="ARBA" id="ARBA00006411"/>
    </source>
</evidence>
<keyword evidence="6" id="KW-1185">Reference proteome</keyword>
<comment type="caution">
    <text evidence="5">The sequence shown here is derived from an EMBL/GenBank/DDBJ whole genome shotgun (WGS) entry which is preliminary data.</text>
</comment>
<name>K0UWI3_MYCVA</name>
<evidence type="ECO:0000256" key="4">
    <source>
        <dbReference type="ARBA" id="ARBA00023186"/>
    </source>
</evidence>
<protein>
    <recommendedName>
        <fullName evidence="7">ESX-1 secretion-associated protein EspG1</fullName>
    </recommendedName>
</protein>
<evidence type="ECO:0000256" key="3">
    <source>
        <dbReference type="ARBA" id="ARBA00022490"/>
    </source>
</evidence>
<dbReference type="Pfam" id="PF14011">
    <property type="entry name" value="ESX-1_EspG"/>
    <property type="match status" value="1"/>
</dbReference>
<dbReference type="InterPro" id="IPR025734">
    <property type="entry name" value="EspG"/>
</dbReference>
<keyword evidence="3" id="KW-0963">Cytoplasm</keyword>
<dbReference type="HOGENOM" id="CLU_073321_1_0_11"/>
<dbReference type="EMBL" id="ALQA01000008">
    <property type="protein sequence ID" value="EJZ11467.1"/>
    <property type="molecule type" value="Genomic_DNA"/>
</dbReference>
<organism evidence="5 6">
    <name type="scientific">Mycolicibacterium vaccae ATCC 25954</name>
    <dbReference type="NCBI Taxonomy" id="1194972"/>
    <lineage>
        <taxon>Bacteria</taxon>
        <taxon>Bacillati</taxon>
        <taxon>Actinomycetota</taxon>
        <taxon>Actinomycetes</taxon>
        <taxon>Mycobacteriales</taxon>
        <taxon>Mycobacteriaceae</taxon>
        <taxon>Mycolicibacterium</taxon>
    </lineage>
</organism>
<comment type="similarity">
    <text evidence="2">Belongs to the EspG family.</text>
</comment>
<dbReference type="GO" id="GO:0005737">
    <property type="term" value="C:cytoplasm"/>
    <property type="evidence" value="ECO:0007669"/>
    <property type="project" value="UniProtKB-SubCell"/>
</dbReference>
<dbReference type="eggNOG" id="ENOG502ZNK2">
    <property type="taxonomic scope" value="Bacteria"/>
</dbReference>
<evidence type="ECO:0000313" key="6">
    <source>
        <dbReference type="Proteomes" id="UP000006072"/>
    </source>
</evidence>
<sequence>MRARSSARSVSVMARPFIGDREPTHYDDVVGAEVTIDGILVIADLLHLVDFPLSLGIRPNIPYEDQRNIVWDQVTRDLTAQGILTAYGDPHPEVAAMVDTLSRPDRTLDCRWWRRDLGGKMVRFVVCRKGDRHVVAARDEDMLVLQRVAPQIGLAAMVTVVLGEAEPADVQPLTGIAATLAQARTAEQIAGYGQPALSAKIYAEATANPDSWVEITANERHPGGTCSQAGVGAGVLDSAHGRIVSIPRRVGSELYGSFLPGTQENLQRALDGLMEFLPSKTWFEHRDALDHTYAD</sequence>
<comment type="subcellular location">
    <subcellularLocation>
        <location evidence="1">Cytoplasm</location>
    </subcellularLocation>
</comment>
<accession>K0UWI3</accession>
<gene>
    <name evidence="5" type="ORF">MVAC_05472</name>
</gene>
<proteinExistence type="inferred from homology"/>
<evidence type="ECO:0008006" key="7">
    <source>
        <dbReference type="Google" id="ProtNLM"/>
    </source>
</evidence>
<keyword evidence="4" id="KW-0143">Chaperone</keyword>
<dbReference type="AlphaFoldDB" id="K0UWI3"/>